<dbReference type="PANTHER" id="PTHR21599">
    <property type="entry name" value="GLYCERATE KINASE"/>
    <property type="match status" value="1"/>
</dbReference>
<comment type="similarity">
    <text evidence="1">Belongs to the glycerate kinase type-1 family.</text>
</comment>
<gene>
    <name evidence="4" type="ORF">UFOPK1440_00867</name>
</gene>
<evidence type="ECO:0000313" key="4">
    <source>
        <dbReference type="EMBL" id="CAB4547129.1"/>
    </source>
</evidence>
<keyword evidence="2" id="KW-0808">Transferase</keyword>
<dbReference type="InterPro" id="IPR018193">
    <property type="entry name" value="Glyc_kinase_flavodox-like_fold"/>
</dbReference>
<reference evidence="4" key="1">
    <citation type="submission" date="2020-05" db="EMBL/GenBank/DDBJ databases">
        <authorList>
            <person name="Chiriac C."/>
            <person name="Salcher M."/>
            <person name="Ghai R."/>
            <person name="Kavagutti S V."/>
        </authorList>
    </citation>
    <scope>NUCLEOTIDE SEQUENCE</scope>
</reference>
<dbReference type="SUPFAM" id="SSF110738">
    <property type="entry name" value="Glycerate kinase I"/>
    <property type="match status" value="1"/>
</dbReference>
<dbReference type="EMBL" id="CAEZSP010000047">
    <property type="protein sequence ID" value="CAB4547129.1"/>
    <property type="molecule type" value="Genomic_DNA"/>
</dbReference>
<accession>A0A6J6C997</accession>
<dbReference type="PIRSF" id="PIRSF006078">
    <property type="entry name" value="GlxK"/>
    <property type="match status" value="1"/>
</dbReference>
<dbReference type="InterPro" id="IPR036129">
    <property type="entry name" value="Glycerate_kinase_sf"/>
</dbReference>
<dbReference type="Gene3D" id="3.40.50.10350">
    <property type="entry name" value="Glycerate kinase, domain 1"/>
    <property type="match status" value="1"/>
</dbReference>
<protein>
    <submittedName>
        <fullName evidence="4">Unannotated protein</fullName>
    </submittedName>
</protein>
<sequence>MKILIAPDSFKGSISAIDAAKAIADGWRKVRQNDEITIAPLADGGEGTLDAIAHIHGGTFMPVTVIGPDNRTVDARWLLLADGRAIVELASASGITHMQELDAMKAHTYGFGELLKSAALHPLTREIIATVGGSASTDAGLGALMALGYKFLDENGQAIALGGENLAKIKSIDARDAYLPACSVKVLTDVSNPLLGIKGAAHVFAPQKGASATDIEVLENGLENFTVVTSGDIKVAGSGAAGGTAFGLATLWGAKIESGATYLFDLLEIENEIKNADLIITGEGALDSQSWDGKVIGALADITERNVSQLWAIVGSDKSVQKNPQLTQVISLSDLAGSAEEAIANPRHWLERAGEEAALLF</sequence>
<dbReference type="Pfam" id="PF02595">
    <property type="entry name" value="Gly_kinase"/>
    <property type="match status" value="1"/>
</dbReference>
<evidence type="ECO:0000256" key="1">
    <source>
        <dbReference type="ARBA" id="ARBA00006284"/>
    </source>
</evidence>
<dbReference type="GO" id="GO:0031388">
    <property type="term" value="P:organic acid phosphorylation"/>
    <property type="evidence" value="ECO:0007669"/>
    <property type="project" value="InterPro"/>
</dbReference>
<dbReference type="NCBIfam" id="TIGR00045">
    <property type="entry name" value="glycerate kinase"/>
    <property type="match status" value="1"/>
</dbReference>
<dbReference type="InterPro" id="IPR018197">
    <property type="entry name" value="Glycerate_kinase_RE-like"/>
</dbReference>
<evidence type="ECO:0000256" key="2">
    <source>
        <dbReference type="ARBA" id="ARBA00022679"/>
    </source>
</evidence>
<name>A0A6J6C997_9ZZZZ</name>
<proteinExistence type="inferred from homology"/>
<keyword evidence="3" id="KW-0418">Kinase</keyword>
<organism evidence="4">
    <name type="scientific">freshwater metagenome</name>
    <dbReference type="NCBI Taxonomy" id="449393"/>
    <lineage>
        <taxon>unclassified sequences</taxon>
        <taxon>metagenomes</taxon>
        <taxon>ecological metagenomes</taxon>
    </lineage>
</organism>
<dbReference type="GO" id="GO:0008887">
    <property type="term" value="F:glycerate kinase activity"/>
    <property type="evidence" value="ECO:0007669"/>
    <property type="project" value="InterPro"/>
</dbReference>
<dbReference type="AlphaFoldDB" id="A0A6J6C997"/>
<dbReference type="Gene3D" id="3.90.1510.10">
    <property type="entry name" value="Glycerate kinase, domain 2"/>
    <property type="match status" value="1"/>
</dbReference>
<dbReference type="PANTHER" id="PTHR21599:SF0">
    <property type="entry name" value="GLYCERATE KINASE"/>
    <property type="match status" value="1"/>
</dbReference>
<evidence type="ECO:0000256" key="3">
    <source>
        <dbReference type="ARBA" id="ARBA00022777"/>
    </source>
</evidence>
<dbReference type="InterPro" id="IPR004381">
    <property type="entry name" value="Glycerate_kinase"/>
</dbReference>